<dbReference type="InterPro" id="IPR029767">
    <property type="entry name" value="WecB-like"/>
</dbReference>
<dbReference type="Pfam" id="PF02350">
    <property type="entry name" value="Epimerase_2"/>
    <property type="match status" value="1"/>
</dbReference>
<accession>A0A6M4AUI1</accession>
<feature type="domain" description="UDP-N-acetylglucosamine 2-epimerase" evidence="1">
    <location>
        <begin position="24"/>
        <end position="369"/>
    </location>
</feature>
<name>A0A6M4AUI1_9SPHN</name>
<dbReference type="CDD" id="cd03786">
    <property type="entry name" value="GTB_UDP-GlcNAc_2-Epimerase"/>
    <property type="match status" value="1"/>
</dbReference>
<dbReference type="NCBIfam" id="TIGR03568">
    <property type="entry name" value="NeuC_NnaA"/>
    <property type="match status" value="1"/>
</dbReference>
<dbReference type="SUPFAM" id="SSF53756">
    <property type="entry name" value="UDP-Glycosyltransferase/glycogen phosphorylase"/>
    <property type="match status" value="1"/>
</dbReference>
<dbReference type="Proteomes" id="UP000503018">
    <property type="component" value="Chromosome"/>
</dbReference>
<dbReference type="GO" id="GO:0004553">
    <property type="term" value="F:hydrolase activity, hydrolyzing O-glycosyl compounds"/>
    <property type="evidence" value="ECO:0007669"/>
    <property type="project" value="InterPro"/>
</dbReference>
<dbReference type="RefSeq" id="WP_169946352.1">
    <property type="nucleotide sequence ID" value="NZ_CP053015.1"/>
</dbReference>
<protein>
    <submittedName>
        <fullName evidence="2">UDP-N-acetylglucosamine 2-epimerase (Hydrolyzing)</fullName>
        <ecNumber evidence="2">3.2.1.183</ecNumber>
    </submittedName>
</protein>
<keyword evidence="2" id="KW-0326">Glycosidase</keyword>
<dbReference type="AlphaFoldDB" id="A0A6M4AUI1"/>
<dbReference type="PANTHER" id="PTHR43174">
    <property type="entry name" value="UDP-N-ACETYLGLUCOSAMINE 2-EPIMERASE"/>
    <property type="match status" value="1"/>
</dbReference>
<reference evidence="2 3" key="1">
    <citation type="submission" date="2020-01" db="EMBL/GenBank/DDBJ databases">
        <title>Sphingomonas sp. strain CSW-10.</title>
        <authorList>
            <person name="Chen W.-M."/>
        </authorList>
    </citation>
    <scope>NUCLEOTIDE SEQUENCE [LARGE SCALE GENOMIC DNA]</scope>
    <source>
        <strain evidence="2 3">CSW-10</strain>
    </source>
</reference>
<evidence type="ECO:0000313" key="3">
    <source>
        <dbReference type="Proteomes" id="UP000503018"/>
    </source>
</evidence>
<dbReference type="PANTHER" id="PTHR43174:SF3">
    <property type="entry name" value="UDP-N-ACETYLGLUCOSAMINE 2-EPIMERASE"/>
    <property type="match status" value="1"/>
</dbReference>
<keyword evidence="3" id="KW-1185">Reference proteome</keyword>
<sequence>MKRKICILTSTRAEYGLLKHLMAEIRSNRSLELQTIVTGSHMSPEFGYTFQEIETDGFAIDARVEILLSSDSVQGVAKAMGLAMISLSDALERLTPDILVILGDRFEILSAAAVALVYNIPIAHLHGGETTEGAIDEAIRHAVTKMASLHFVAAQPYFQRVVQMGELPERVFNFGGLGVDAIGKVDLINRQQLEAELDFRFGEHSLLITFHPETQTAQSPELQTRALLDALSLLPEKIGILFTMPNADAGGRQISAMIKSYADGRTHVATFESLGQRRYLSCLAQVSAVVGNSSSGLTEVPSFGIPTVNIGQRQDGRLRAESVIDCPATSDAIARALGQALSPEFRRVAQHAINPYGSGGASHAIASTLAEIDLDGIIKKRFFDLPNSV</sequence>
<proteinExistence type="predicted"/>
<organism evidence="2 3">
    <name type="scientific">Sphingomonas lacunae</name>
    <dbReference type="NCBI Taxonomy" id="2698828"/>
    <lineage>
        <taxon>Bacteria</taxon>
        <taxon>Pseudomonadati</taxon>
        <taxon>Pseudomonadota</taxon>
        <taxon>Alphaproteobacteria</taxon>
        <taxon>Sphingomonadales</taxon>
        <taxon>Sphingomonadaceae</taxon>
        <taxon>Sphingomonas</taxon>
    </lineage>
</organism>
<dbReference type="InterPro" id="IPR003331">
    <property type="entry name" value="UDP_GlcNAc_Epimerase_2_dom"/>
</dbReference>
<dbReference type="EMBL" id="CP053015">
    <property type="protein sequence ID" value="QJQ32765.1"/>
    <property type="molecule type" value="Genomic_DNA"/>
</dbReference>
<dbReference type="InterPro" id="IPR020004">
    <property type="entry name" value="UDP-GlcNAc_Epase"/>
</dbReference>
<evidence type="ECO:0000313" key="2">
    <source>
        <dbReference type="EMBL" id="QJQ32765.1"/>
    </source>
</evidence>
<dbReference type="KEGG" id="slan:GV829_10190"/>
<evidence type="ECO:0000259" key="1">
    <source>
        <dbReference type="Pfam" id="PF02350"/>
    </source>
</evidence>
<dbReference type="Gene3D" id="3.40.50.2000">
    <property type="entry name" value="Glycogen Phosphorylase B"/>
    <property type="match status" value="2"/>
</dbReference>
<keyword evidence="2" id="KW-0378">Hydrolase</keyword>
<dbReference type="GO" id="GO:0006047">
    <property type="term" value="P:UDP-N-acetylglucosamine metabolic process"/>
    <property type="evidence" value="ECO:0007669"/>
    <property type="project" value="InterPro"/>
</dbReference>
<dbReference type="EC" id="3.2.1.183" evidence="2"/>
<gene>
    <name evidence="2" type="primary">neuC</name>
    <name evidence="2" type="ORF">GV829_10190</name>
</gene>